<feature type="region of interest" description="Disordered" evidence="1">
    <location>
        <begin position="223"/>
        <end position="257"/>
    </location>
</feature>
<sequence>MGEVLAFSPRPPATDWSANERGLLMLLTQQLVANYGEVDAVFGQTDAGDPWYVVTDANQDVLVHIARIDGQFVVHDAAVDMFHQVGSLWGALRQVLATGAPQEQTGVVVAFNPASREAQSFLSLVVAFGLYLEIRGIEFGSAGRLDFESAPRAGDLSVQTLASKLIAALNLEAGKSQAEAVVAAAAARESAPQPVFKAVQGQAIAIEAANAETPSLRAFEPPSALAAQAAAEHPRSAQPAAATEPGETKGGAELSGNGFATSRAVLQGTAGNDVLSGSQGGDVIRAGAGDDYVDGHGAGAGQVDRLDGGEGNDQIVMGARVVASGGAGADTFLVTAQPPSDKTEGLLGVVLDFSAARGDHLEVQGKGQLTVVSSTAVADVLAVQGKALGESNIAVLAEVSQPVAGARVGFDIDGDGQEDAFILLGGAAPTSFRVGMTIANNHAATPLEPVSLVGQPSPDLGPVGEPAPRG</sequence>
<comment type="caution">
    <text evidence="2">The sequence shown here is derived from an EMBL/GenBank/DDBJ whole genome shotgun (WGS) entry which is preliminary data.</text>
</comment>
<evidence type="ECO:0000256" key="1">
    <source>
        <dbReference type="SAM" id="MobiDB-lite"/>
    </source>
</evidence>
<dbReference type="SUPFAM" id="SSF51120">
    <property type="entry name" value="beta-Roll"/>
    <property type="match status" value="1"/>
</dbReference>
<accession>A0A258CXF3</accession>
<proteinExistence type="predicted"/>
<reference evidence="2 3" key="1">
    <citation type="submission" date="2017-03" db="EMBL/GenBank/DDBJ databases">
        <title>Lifting the veil on microbial sulfur biogeochemistry in mining wastewaters.</title>
        <authorList>
            <person name="Kantor R.S."/>
            <person name="Colenbrander Nelson T."/>
            <person name="Marshall S."/>
            <person name="Bennett D."/>
            <person name="Apte S."/>
            <person name="Camacho D."/>
            <person name="Thomas B.C."/>
            <person name="Warren L.A."/>
            <person name="Banfield J.F."/>
        </authorList>
    </citation>
    <scope>NUCLEOTIDE SEQUENCE [LARGE SCALE GENOMIC DNA]</scope>
    <source>
        <strain evidence="2">32-67-7</strain>
    </source>
</reference>
<evidence type="ECO:0000313" key="2">
    <source>
        <dbReference type="EMBL" id="OYW99742.1"/>
    </source>
</evidence>
<dbReference type="PRINTS" id="PR00313">
    <property type="entry name" value="CABNDNGRPT"/>
</dbReference>
<protein>
    <recommendedName>
        <fullName evidence="4">Calcium-binding protein</fullName>
    </recommendedName>
</protein>
<dbReference type="GO" id="GO:0005509">
    <property type="term" value="F:calcium ion binding"/>
    <property type="evidence" value="ECO:0007669"/>
    <property type="project" value="InterPro"/>
</dbReference>
<evidence type="ECO:0008006" key="4">
    <source>
        <dbReference type="Google" id="ProtNLM"/>
    </source>
</evidence>
<dbReference type="Gene3D" id="2.150.10.10">
    <property type="entry name" value="Serralysin-like metalloprotease, C-terminal"/>
    <property type="match status" value="1"/>
</dbReference>
<dbReference type="Pfam" id="PF00353">
    <property type="entry name" value="HemolysinCabind"/>
    <property type="match status" value="2"/>
</dbReference>
<gene>
    <name evidence="2" type="ORF">B7Z12_17530</name>
</gene>
<dbReference type="InterPro" id="IPR001343">
    <property type="entry name" value="Hemolysn_Ca-bd"/>
</dbReference>
<dbReference type="EMBL" id="NCDQ01000370">
    <property type="protein sequence ID" value="OYW99742.1"/>
    <property type="molecule type" value="Genomic_DNA"/>
</dbReference>
<dbReference type="AlphaFoldDB" id="A0A258CXF3"/>
<dbReference type="InterPro" id="IPR011049">
    <property type="entry name" value="Serralysin-like_metalloprot_C"/>
</dbReference>
<name>A0A258CXF3_CAUVI</name>
<organism evidence="2 3">
    <name type="scientific">Caulobacter vibrioides</name>
    <name type="common">Caulobacter crescentus</name>
    <dbReference type="NCBI Taxonomy" id="155892"/>
    <lineage>
        <taxon>Bacteria</taxon>
        <taxon>Pseudomonadati</taxon>
        <taxon>Pseudomonadota</taxon>
        <taxon>Alphaproteobacteria</taxon>
        <taxon>Caulobacterales</taxon>
        <taxon>Caulobacteraceae</taxon>
        <taxon>Caulobacter</taxon>
    </lineage>
</organism>
<evidence type="ECO:0000313" key="3">
    <source>
        <dbReference type="Proteomes" id="UP000215616"/>
    </source>
</evidence>
<feature type="region of interest" description="Disordered" evidence="1">
    <location>
        <begin position="449"/>
        <end position="470"/>
    </location>
</feature>
<dbReference type="Proteomes" id="UP000215616">
    <property type="component" value="Unassembled WGS sequence"/>
</dbReference>